<keyword evidence="2" id="KW-0812">Transmembrane</keyword>
<evidence type="ECO:0000313" key="4">
    <source>
        <dbReference type="EMBL" id="MWT84646.1"/>
    </source>
</evidence>
<gene>
    <name evidence="4" type="ORF">GP954_05560</name>
</gene>
<dbReference type="PANTHER" id="PTHR46401">
    <property type="entry name" value="GLYCOSYLTRANSFERASE WBBK-RELATED"/>
    <property type="match status" value="1"/>
</dbReference>
<keyword evidence="2" id="KW-1133">Transmembrane helix</keyword>
<dbReference type="InterPro" id="IPR001296">
    <property type="entry name" value="Glyco_trans_1"/>
</dbReference>
<dbReference type="AlphaFoldDB" id="A0A6L7CI62"/>
<keyword evidence="2" id="KW-0472">Membrane</keyword>
<keyword evidence="1 4" id="KW-0808">Transferase</keyword>
<proteinExistence type="predicted"/>
<dbReference type="SUPFAM" id="SSF53756">
    <property type="entry name" value="UDP-Glycosyltransferase/glycogen phosphorylase"/>
    <property type="match status" value="1"/>
</dbReference>
<feature type="domain" description="Glycosyl transferase family 1" evidence="3">
    <location>
        <begin position="355"/>
        <end position="507"/>
    </location>
</feature>
<dbReference type="Pfam" id="PF00534">
    <property type="entry name" value="Glycos_transf_1"/>
    <property type="match status" value="1"/>
</dbReference>
<accession>A0A6L7CI62</accession>
<dbReference type="PANTHER" id="PTHR46401:SF2">
    <property type="entry name" value="GLYCOSYLTRANSFERASE WBBK-RELATED"/>
    <property type="match status" value="1"/>
</dbReference>
<evidence type="ECO:0000256" key="1">
    <source>
        <dbReference type="ARBA" id="ARBA00022679"/>
    </source>
</evidence>
<dbReference type="GO" id="GO:0016757">
    <property type="term" value="F:glycosyltransferase activity"/>
    <property type="evidence" value="ECO:0007669"/>
    <property type="project" value="InterPro"/>
</dbReference>
<sequence length="550" mass="63344">MVMKTYGIYVCYPPTVVLQHEGLGRYMAALIKGAANNKEVKFCIVCPSWSKDDLYDLFESEDVPLDSVEIHSPKERPIILRLHNALHKFRQRRSNKKVGVVGKAIRFIKRYPLTLLKKIELRIARAYSIFSLIPAVFYGVVLFLMFLFVLPFAFIAALLSYGIRRVKRSSVNRYYGRLKNKVTKLFDNPKDDGLVLNLYQSMLSAETERMQDVIENLKSIHAWYCPTAFWDSFSKIDAPRLLCVPDVVLTRFPGGFSQVGGERFLETFRIVERTINLNDYFVTYSNDVKDKTLVEHYNVDQDNVYVIQHAPNKLDNWLTVTGFQDIIASTNYYAERLFSVALAKNADPYVRGLGTDIKFIFYASQFRPNKNIISLLKAYHYLLTKKFIQHKLILTGFPERLESVKDYVKNNNLERDVLFMTSLSVQELAACYKLADLAVNPTLSEGGCPFTFTEALSVGTPVVMGRIGVTEEVLTDPKLQEMSFFDPYDWKSIADKIEWALDNLEPLKEIQLKTYDQLVKRTWENVVDEHILALDEVAQKFHAKRSQLSE</sequence>
<dbReference type="Gene3D" id="3.40.50.2000">
    <property type="entry name" value="Glycogen Phosphorylase B"/>
    <property type="match status" value="1"/>
</dbReference>
<organism evidence="4 5">
    <name type="scientific">Escherichia coli</name>
    <dbReference type="NCBI Taxonomy" id="562"/>
    <lineage>
        <taxon>Bacteria</taxon>
        <taxon>Pseudomonadati</taxon>
        <taxon>Pseudomonadota</taxon>
        <taxon>Gammaproteobacteria</taxon>
        <taxon>Enterobacterales</taxon>
        <taxon>Enterobacteriaceae</taxon>
        <taxon>Escherichia</taxon>
    </lineage>
</organism>
<name>A0A6L7CI62_ECOLX</name>
<dbReference type="GO" id="GO:0009103">
    <property type="term" value="P:lipopolysaccharide biosynthetic process"/>
    <property type="evidence" value="ECO:0007669"/>
    <property type="project" value="TreeGrafter"/>
</dbReference>
<evidence type="ECO:0000259" key="3">
    <source>
        <dbReference type="Pfam" id="PF00534"/>
    </source>
</evidence>
<reference evidence="4 5" key="1">
    <citation type="submission" date="2019-12" db="EMBL/GenBank/DDBJ databases">
        <title>Enteriobacteria Tanzani isolates_8377-8380.</title>
        <authorList>
            <person name="Subbiah M."/>
            <person name="Call D."/>
        </authorList>
    </citation>
    <scope>NUCLEOTIDE SEQUENCE [LARGE SCALE GENOMIC DNA]</scope>
    <source>
        <strain evidence="4 5">8378wC7</strain>
    </source>
</reference>
<evidence type="ECO:0000256" key="2">
    <source>
        <dbReference type="SAM" id="Phobius"/>
    </source>
</evidence>
<comment type="caution">
    <text evidence="4">The sequence shown here is derived from an EMBL/GenBank/DDBJ whole genome shotgun (WGS) entry which is preliminary data.</text>
</comment>
<evidence type="ECO:0000313" key="5">
    <source>
        <dbReference type="Proteomes" id="UP000480485"/>
    </source>
</evidence>
<dbReference type="Proteomes" id="UP000480485">
    <property type="component" value="Unassembled WGS sequence"/>
</dbReference>
<protein>
    <submittedName>
        <fullName evidence="4">Glycosyltransferase</fullName>
    </submittedName>
</protein>
<feature type="transmembrane region" description="Helical" evidence="2">
    <location>
        <begin position="135"/>
        <end position="163"/>
    </location>
</feature>
<dbReference type="EMBL" id="WTRN01000041">
    <property type="protein sequence ID" value="MWT84646.1"/>
    <property type="molecule type" value="Genomic_DNA"/>
</dbReference>